<sequence>MERSKIFIKNTAWELGYYLLIIALGFFAPRFIILTYGSDVNGLSSTITQILNIILLLQSGATTAAVYSLYKPIADHNWENISEKVTAANLYFKKMSYVFLGIMFVVAGVTAWNINSGIPEITIFIAFIIMGFKSFLDLYFTSKYRIVFTAFQEKFIMSIATLLEQTIYYVLVFTTIFFKWNFLFLFFWLFFGCIVKIMVLKIVYVKRYPDIKRIGNLFKSATIHGKNYSLVNEVSHSIVTTSTAIMISFMYGLDEVSVFSIYVMVFSALNLFSTALNSSFGPTFANLCAKGETKRAKDVFTIFQFLYIMMNTILVMCAFYLIIPFMRLYIEGKTEVSYINITLAILYSISGLLSACRIPYNLIVSSYGFFKETWLQPVITAIISLLISYFFGRIQYAFILIGPIIFYLVNFVYQYFKLKRLTPHLISSKVFIIFAISLVGIVLVYFAMKGIEVPHGFWAWLLAAVFTLFAVTIYIFVASRIFLSKEFYLSMAYIRSLCKAYV</sequence>
<evidence type="ECO:0000313" key="7">
    <source>
        <dbReference type="EMBL" id="MDC2239294.1"/>
    </source>
</evidence>
<feature type="transmembrane region" description="Helical" evidence="6">
    <location>
        <begin position="121"/>
        <end position="140"/>
    </location>
</feature>
<feature type="transmembrane region" description="Helical" evidence="6">
    <location>
        <begin position="15"/>
        <end position="38"/>
    </location>
</feature>
<dbReference type="InterPro" id="IPR050833">
    <property type="entry name" value="Poly_Biosynth_Transport"/>
</dbReference>
<comment type="subcellular location">
    <subcellularLocation>
        <location evidence="1">Cell membrane</location>
        <topology evidence="1">Multi-pass membrane protein</topology>
    </subcellularLocation>
</comment>
<evidence type="ECO:0008006" key="9">
    <source>
        <dbReference type="Google" id="ProtNLM"/>
    </source>
</evidence>
<feature type="transmembrane region" description="Helical" evidence="6">
    <location>
        <begin position="50"/>
        <end position="70"/>
    </location>
</feature>
<dbReference type="RefSeq" id="WP_008764946.1">
    <property type="nucleotide sequence ID" value="NZ_BAABXH010000001.1"/>
</dbReference>
<dbReference type="GO" id="GO:0005886">
    <property type="term" value="C:plasma membrane"/>
    <property type="evidence" value="ECO:0007669"/>
    <property type="project" value="UniProtKB-SubCell"/>
</dbReference>
<organism evidence="7 8">
    <name type="scientific">Bacteroides thetaiotaomicron</name>
    <dbReference type="NCBI Taxonomy" id="818"/>
    <lineage>
        <taxon>Bacteria</taxon>
        <taxon>Pseudomonadati</taxon>
        <taxon>Bacteroidota</taxon>
        <taxon>Bacteroidia</taxon>
        <taxon>Bacteroidales</taxon>
        <taxon>Bacteroidaceae</taxon>
        <taxon>Bacteroides</taxon>
    </lineage>
</organism>
<evidence type="ECO:0000256" key="6">
    <source>
        <dbReference type="SAM" id="Phobius"/>
    </source>
</evidence>
<evidence type="ECO:0000256" key="3">
    <source>
        <dbReference type="ARBA" id="ARBA00022692"/>
    </source>
</evidence>
<feature type="transmembrane region" description="Helical" evidence="6">
    <location>
        <begin position="374"/>
        <end position="391"/>
    </location>
</feature>
<protein>
    <recommendedName>
        <fullName evidence="9">Polysaccharide biosynthesis protein</fullName>
    </recommendedName>
</protein>
<feature type="transmembrane region" description="Helical" evidence="6">
    <location>
        <begin position="460"/>
        <end position="483"/>
    </location>
</feature>
<feature type="transmembrane region" description="Helical" evidence="6">
    <location>
        <begin position="428"/>
        <end position="448"/>
    </location>
</feature>
<feature type="transmembrane region" description="Helical" evidence="6">
    <location>
        <begin position="299"/>
        <end position="326"/>
    </location>
</feature>
<evidence type="ECO:0000256" key="5">
    <source>
        <dbReference type="ARBA" id="ARBA00023136"/>
    </source>
</evidence>
<feature type="transmembrane region" description="Helical" evidence="6">
    <location>
        <begin position="259"/>
        <end position="278"/>
    </location>
</feature>
<accession>A0AAP3SIT4</accession>
<dbReference type="AlphaFoldDB" id="A0AAP3SIT4"/>
<reference evidence="7" key="1">
    <citation type="submission" date="2022-10" db="EMBL/GenBank/DDBJ databases">
        <title>Human gut microbiome strain richness.</title>
        <authorList>
            <person name="Chen-Liaw A."/>
        </authorList>
    </citation>
    <scope>NUCLEOTIDE SEQUENCE</scope>
    <source>
        <strain evidence="7">1001283st1_A3_1001283B150304_161114</strain>
    </source>
</reference>
<keyword evidence="5 6" id="KW-0472">Membrane</keyword>
<evidence type="ECO:0000313" key="8">
    <source>
        <dbReference type="Proteomes" id="UP001217776"/>
    </source>
</evidence>
<feature type="transmembrane region" description="Helical" evidence="6">
    <location>
        <begin position="184"/>
        <end position="204"/>
    </location>
</feature>
<keyword evidence="4 6" id="KW-1133">Transmembrane helix</keyword>
<evidence type="ECO:0000256" key="1">
    <source>
        <dbReference type="ARBA" id="ARBA00004651"/>
    </source>
</evidence>
<feature type="transmembrane region" description="Helical" evidence="6">
    <location>
        <begin position="155"/>
        <end position="178"/>
    </location>
</feature>
<feature type="transmembrane region" description="Helical" evidence="6">
    <location>
        <begin position="338"/>
        <end position="362"/>
    </location>
</feature>
<feature type="transmembrane region" description="Helical" evidence="6">
    <location>
        <begin position="397"/>
        <end position="416"/>
    </location>
</feature>
<dbReference type="PANTHER" id="PTHR30250">
    <property type="entry name" value="PST FAMILY PREDICTED COLANIC ACID TRANSPORTER"/>
    <property type="match status" value="1"/>
</dbReference>
<gene>
    <name evidence="7" type="ORF">PO127_26475</name>
</gene>
<evidence type="ECO:0000256" key="2">
    <source>
        <dbReference type="ARBA" id="ARBA00022475"/>
    </source>
</evidence>
<name>A0AAP3SIT4_BACT4</name>
<dbReference type="PANTHER" id="PTHR30250:SF11">
    <property type="entry name" value="O-ANTIGEN TRANSPORTER-RELATED"/>
    <property type="match status" value="1"/>
</dbReference>
<proteinExistence type="predicted"/>
<evidence type="ECO:0000256" key="4">
    <source>
        <dbReference type="ARBA" id="ARBA00022989"/>
    </source>
</evidence>
<keyword evidence="3 6" id="KW-0812">Transmembrane</keyword>
<keyword evidence="2" id="KW-1003">Cell membrane</keyword>
<feature type="transmembrane region" description="Helical" evidence="6">
    <location>
        <begin position="97"/>
        <end position="115"/>
    </location>
</feature>
<dbReference type="Proteomes" id="UP001217776">
    <property type="component" value="Unassembled WGS sequence"/>
</dbReference>
<feature type="transmembrane region" description="Helical" evidence="6">
    <location>
        <begin position="234"/>
        <end position="253"/>
    </location>
</feature>
<comment type="caution">
    <text evidence="7">The sequence shown here is derived from an EMBL/GenBank/DDBJ whole genome shotgun (WGS) entry which is preliminary data.</text>
</comment>
<dbReference type="EMBL" id="JAQNVG010000088">
    <property type="protein sequence ID" value="MDC2239294.1"/>
    <property type="molecule type" value="Genomic_DNA"/>
</dbReference>